<proteinExistence type="predicted"/>
<reference evidence="1 2" key="1">
    <citation type="submission" date="2020-08" db="EMBL/GenBank/DDBJ databases">
        <title>Bridging the membrane lipid divide: bacteria of the FCB group superphylum have the potential to synthesize archaeal ether lipids.</title>
        <authorList>
            <person name="Villanueva L."/>
            <person name="Von Meijenfeldt F.A.B."/>
            <person name="Westbye A.B."/>
            <person name="Yadav S."/>
            <person name="Hopmans E.C."/>
            <person name="Dutilh B.E."/>
            <person name="Sinninghe Damste J.S."/>
        </authorList>
    </citation>
    <scope>NUCLEOTIDE SEQUENCE [LARGE SCALE GENOMIC DNA]</scope>
    <source>
        <strain evidence="1">NIOZ-UU27</strain>
    </source>
</reference>
<sequence length="42" mass="4609">MHIGLRIDVDTFRGTRYGVPALCRLLADHAVSASFFFSVGPD</sequence>
<dbReference type="Proteomes" id="UP000650524">
    <property type="component" value="Unassembled WGS sequence"/>
</dbReference>
<dbReference type="EMBL" id="JACNJD010000017">
    <property type="protein sequence ID" value="MBC8175796.1"/>
    <property type="molecule type" value="Genomic_DNA"/>
</dbReference>
<gene>
    <name evidence="1" type="ORF">H8E19_00215</name>
</gene>
<organism evidence="1 2">
    <name type="scientific">Candidatus Desulfacyla euxinica</name>
    <dbReference type="NCBI Taxonomy" id="2841693"/>
    <lineage>
        <taxon>Bacteria</taxon>
        <taxon>Deltaproteobacteria</taxon>
        <taxon>Candidatus Desulfacyla</taxon>
    </lineage>
</organism>
<dbReference type="AlphaFoldDB" id="A0A8J6MXP6"/>
<name>A0A8J6MXP6_9DELT</name>
<evidence type="ECO:0000313" key="1">
    <source>
        <dbReference type="EMBL" id="MBC8175796.1"/>
    </source>
</evidence>
<evidence type="ECO:0000313" key="2">
    <source>
        <dbReference type="Proteomes" id="UP000650524"/>
    </source>
</evidence>
<feature type="non-terminal residue" evidence="1">
    <location>
        <position position="42"/>
    </location>
</feature>
<accession>A0A8J6MXP6</accession>
<comment type="caution">
    <text evidence="1">The sequence shown here is derived from an EMBL/GenBank/DDBJ whole genome shotgun (WGS) entry which is preliminary data.</text>
</comment>
<protein>
    <submittedName>
        <fullName evidence="1">4-deoxy-4-formamido-L-arabinose-phosphoundecaprenol deformylase</fullName>
    </submittedName>
</protein>